<name>A0A4D6MLH3_VIGUN</name>
<dbReference type="EMBL" id="CP039352">
    <property type="protein sequence ID" value="QCE02430.1"/>
    <property type="molecule type" value="Genomic_DNA"/>
</dbReference>
<keyword evidence="5 12" id="KW-0418">Kinase</keyword>
<feature type="compositionally biased region" description="Polar residues" evidence="10">
    <location>
        <begin position="278"/>
        <end position="291"/>
    </location>
</feature>
<dbReference type="InterPro" id="IPR051348">
    <property type="entry name" value="U-box_ubiquitin_ligases"/>
</dbReference>
<sequence>MFSNTPTTVVVGRDSTVIAVSGGRHSNGAVKWAVEHLLKKNSSCILLHVRTKTMLTPENNNDAPKNGRPPNEEELHQFFLPFRGFCARKGISTKELVLHDLDVTSALIAFVVDNCISTLVVGAATSSWGSILRRFNKDDVSASLAKSLPDTCSLYVISKGKVQHIRPSGHHHPHHNHQNVEATPAKSIKDIVNFLESDPLDQPHKDLTNNQIAFEDIERKLIKDVVKHQSNKLWEYLHEETNSPKSPIEYPSSQNSSANNTPGNSDSTGQSLGPPLINKTSSHHCGNNSSLKDQVSFDMQMRKLKLELQKTAEMYGMACKEAVLATQKAVEIEKYRQEKERDMEEAKLAQTKMTMESTQMSKHLVKTESQKRREVELKSKHEEGDTIKALQEVIYNNIPYRKYTIEDIDAATNKFDNALKIGEGGYGPVFKGVLDHTTVAIKAMKPDLAYAEKQFQQEVIVLSTIRHPNMVLLLGACPEFGVLVYEYMVNGSLEDRLLQRDNSPPIPWKTRFKIASEIATGLLFLHQTKPEPLVHRDLKPANILLDKNYVSKISDVGLARLVPPSMANQTTQYRLTGAAGTFCYIDPEYQQTGLLGVKSDVYSLGVVLLQIITAKSPMGLSHLVEKALMSNTLSEVLDPSVKDWPIEETSSFAKLALKCCELRKRDRPDLGTVVLPELNRISRLWDDENIYPLRHHMA</sequence>
<comment type="catalytic activity">
    <reaction evidence="1">
        <text>S-ubiquitinyl-[E2 ubiquitin-conjugating enzyme]-L-cysteine + [acceptor protein]-L-lysine = [E2 ubiquitin-conjugating enzyme]-L-cysteine + N(6)-ubiquitinyl-[acceptor protein]-L-lysine.</text>
        <dbReference type="EC" id="2.3.2.27"/>
    </reaction>
</comment>
<reference evidence="12 13" key="1">
    <citation type="submission" date="2019-04" db="EMBL/GenBank/DDBJ databases">
        <title>An improved genome assembly and genetic linkage map for asparagus bean, Vigna unguiculata ssp. sesquipedialis.</title>
        <authorList>
            <person name="Xia Q."/>
            <person name="Zhang R."/>
            <person name="Dong Y."/>
        </authorList>
    </citation>
    <scope>NUCLEOTIDE SEQUENCE [LARGE SCALE GENOMIC DNA]</scope>
    <source>
        <tissue evidence="12">Leaf</tissue>
    </source>
</reference>
<gene>
    <name evidence="12" type="ORF">DEO72_LG8g442</name>
</gene>
<dbReference type="GO" id="GO:0061630">
    <property type="term" value="F:ubiquitin protein ligase activity"/>
    <property type="evidence" value="ECO:0007669"/>
    <property type="project" value="UniProtKB-EC"/>
</dbReference>
<dbReference type="FunFam" id="3.30.200.20:FF:000162">
    <property type="entry name" value="Adenine nucleotide alpha hydrolase-like domain kinase"/>
    <property type="match status" value="1"/>
</dbReference>
<keyword evidence="7" id="KW-0067">ATP-binding</keyword>
<organism evidence="12 13">
    <name type="scientific">Vigna unguiculata</name>
    <name type="common">Cowpea</name>
    <dbReference type="NCBI Taxonomy" id="3917"/>
    <lineage>
        <taxon>Eukaryota</taxon>
        <taxon>Viridiplantae</taxon>
        <taxon>Streptophyta</taxon>
        <taxon>Embryophyta</taxon>
        <taxon>Tracheophyta</taxon>
        <taxon>Spermatophyta</taxon>
        <taxon>Magnoliopsida</taxon>
        <taxon>eudicotyledons</taxon>
        <taxon>Gunneridae</taxon>
        <taxon>Pentapetalae</taxon>
        <taxon>rosids</taxon>
        <taxon>fabids</taxon>
        <taxon>Fabales</taxon>
        <taxon>Fabaceae</taxon>
        <taxon>Papilionoideae</taxon>
        <taxon>50 kb inversion clade</taxon>
        <taxon>NPAAA clade</taxon>
        <taxon>indigoferoid/millettioid clade</taxon>
        <taxon>Phaseoleae</taxon>
        <taxon>Vigna</taxon>
    </lineage>
</organism>
<dbReference type="PROSITE" id="PS00108">
    <property type="entry name" value="PROTEIN_KINASE_ST"/>
    <property type="match status" value="1"/>
</dbReference>
<dbReference type="Pfam" id="PF07714">
    <property type="entry name" value="PK_Tyr_Ser-Thr"/>
    <property type="match status" value="1"/>
</dbReference>
<keyword evidence="4" id="KW-0547">Nucleotide-binding</keyword>
<dbReference type="PROSITE" id="PS50011">
    <property type="entry name" value="PROTEIN_KINASE_DOM"/>
    <property type="match status" value="1"/>
</dbReference>
<evidence type="ECO:0000256" key="10">
    <source>
        <dbReference type="SAM" id="MobiDB-lite"/>
    </source>
</evidence>
<dbReference type="PANTHER" id="PTHR45647">
    <property type="entry name" value="OS02G0152300 PROTEIN"/>
    <property type="match status" value="1"/>
</dbReference>
<feature type="domain" description="Protein kinase" evidence="11">
    <location>
        <begin position="415"/>
        <end position="678"/>
    </location>
</feature>
<dbReference type="SMART" id="SM00220">
    <property type="entry name" value="S_TKc"/>
    <property type="match status" value="1"/>
</dbReference>
<dbReference type="SUPFAM" id="SSF56112">
    <property type="entry name" value="Protein kinase-like (PK-like)"/>
    <property type="match status" value="1"/>
</dbReference>
<keyword evidence="13" id="KW-1185">Reference proteome</keyword>
<feature type="region of interest" description="Disordered" evidence="10">
    <location>
        <begin position="352"/>
        <end position="372"/>
    </location>
</feature>
<dbReference type="PANTHER" id="PTHR45647:SF51">
    <property type="entry name" value="PROTEIN KINASE SUPERFAMILY PROTEIN"/>
    <property type="match status" value="1"/>
</dbReference>
<dbReference type="GO" id="GO:0004674">
    <property type="term" value="F:protein serine/threonine kinase activity"/>
    <property type="evidence" value="ECO:0007669"/>
    <property type="project" value="UniProtKB-KW"/>
</dbReference>
<evidence type="ECO:0000256" key="1">
    <source>
        <dbReference type="ARBA" id="ARBA00000900"/>
    </source>
</evidence>
<dbReference type="InterPro" id="IPR008271">
    <property type="entry name" value="Ser/Thr_kinase_AS"/>
</dbReference>
<comment type="catalytic activity">
    <reaction evidence="9">
        <text>L-seryl-[protein] + ATP = O-phospho-L-seryl-[protein] + ADP + H(+)</text>
        <dbReference type="Rhea" id="RHEA:17989"/>
        <dbReference type="Rhea" id="RHEA-COMP:9863"/>
        <dbReference type="Rhea" id="RHEA-COMP:11604"/>
        <dbReference type="ChEBI" id="CHEBI:15378"/>
        <dbReference type="ChEBI" id="CHEBI:29999"/>
        <dbReference type="ChEBI" id="CHEBI:30616"/>
        <dbReference type="ChEBI" id="CHEBI:83421"/>
        <dbReference type="ChEBI" id="CHEBI:456216"/>
        <dbReference type="EC" id="2.7.11.1"/>
    </reaction>
</comment>
<evidence type="ECO:0000256" key="2">
    <source>
        <dbReference type="ARBA" id="ARBA00022527"/>
    </source>
</evidence>
<dbReference type="AlphaFoldDB" id="A0A4D6MLH3"/>
<feature type="region of interest" description="Disordered" evidence="10">
    <location>
        <begin position="240"/>
        <end position="291"/>
    </location>
</feature>
<protein>
    <submittedName>
        <fullName evidence="12">Interleukin-1 receptor-associated kinase 4</fullName>
    </submittedName>
</protein>
<evidence type="ECO:0000256" key="9">
    <source>
        <dbReference type="ARBA" id="ARBA00048679"/>
    </source>
</evidence>
<evidence type="ECO:0000259" key="11">
    <source>
        <dbReference type="PROSITE" id="PS50011"/>
    </source>
</evidence>
<dbReference type="Gene3D" id="3.40.50.620">
    <property type="entry name" value="HUPs"/>
    <property type="match status" value="1"/>
</dbReference>
<dbReference type="InterPro" id="IPR000719">
    <property type="entry name" value="Prot_kinase_dom"/>
</dbReference>
<dbReference type="FunFam" id="1.10.510.10:FF:001023">
    <property type="entry name" value="Os07g0541700 protein"/>
    <property type="match status" value="1"/>
</dbReference>
<feature type="compositionally biased region" description="Polar residues" evidence="10">
    <location>
        <begin position="352"/>
        <end position="361"/>
    </location>
</feature>
<dbReference type="InterPro" id="IPR011009">
    <property type="entry name" value="Kinase-like_dom_sf"/>
</dbReference>
<dbReference type="Proteomes" id="UP000501690">
    <property type="component" value="Linkage Group LG8"/>
</dbReference>
<keyword evidence="3" id="KW-0808">Transferase</keyword>
<accession>A0A4D6MLH3</accession>
<dbReference type="InterPro" id="IPR014729">
    <property type="entry name" value="Rossmann-like_a/b/a_fold"/>
</dbReference>
<evidence type="ECO:0000256" key="3">
    <source>
        <dbReference type="ARBA" id="ARBA00022679"/>
    </source>
</evidence>
<comment type="catalytic activity">
    <reaction evidence="8">
        <text>L-threonyl-[protein] + ATP = O-phospho-L-threonyl-[protein] + ADP + H(+)</text>
        <dbReference type="Rhea" id="RHEA:46608"/>
        <dbReference type="Rhea" id="RHEA-COMP:11060"/>
        <dbReference type="Rhea" id="RHEA-COMP:11605"/>
        <dbReference type="ChEBI" id="CHEBI:15378"/>
        <dbReference type="ChEBI" id="CHEBI:30013"/>
        <dbReference type="ChEBI" id="CHEBI:30616"/>
        <dbReference type="ChEBI" id="CHEBI:61977"/>
        <dbReference type="ChEBI" id="CHEBI:456216"/>
        <dbReference type="EC" id="2.7.11.1"/>
    </reaction>
</comment>
<proteinExistence type="predicted"/>
<keyword evidence="2" id="KW-0723">Serine/threonine-protein kinase</keyword>
<evidence type="ECO:0000313" key="13">
    <source>
        <dbReference type="Proteomes" id="UP000501690"/>
    </source>
</evidence>
<keyword evidence="6" id="KW-0833">Ubl conjugation pathway</keyword>
<evidence type="ECO:0000313" key="12">
    <source>
        <dbReference type="EMBL" id="QCE02430.1"/>
    </source>
</evidence>
<keyword evidence="12" id="KW-0675">Receptor</keyword>
<evidence type="ECO:0000256" key="7">
    <source>
        <dbReference type="ARBA" id="ARBA00022840"/>
    </source>
</evidence>
<dbReference type="GO" id="GO:0005524">
    <property type="term" value="F:ATP binding"/>
    <property type="evidence" value="ECO:0007669"/>
    <property type="project" value="UniProtKB-KW"/>
</dbReference>
<evidence type="ECO:0000256" key="5">
    <source>
        <dbReference type="ARBA" id="ARBA00022777"/>
    </source>
</evidence>
<feature type="compositionally biased region" description="Polar residues" evidence="10">
    <location>
        <begin position="251"/>
        <end position="271"/>
    </location>
</feature>
<evidence type="ECO:0000256" key="8">
    <source>
        <dbReference type="ARBA" id="ARBA00047899"/>
    </source>
</evidence>
<dbReference type="Gene3D" id="3.30.200.20">
    <property type="entry name" value="Phosphorylase Kinase, domain 1"/>
    <property type="match status" value="1"/>
</dbReference>
<evidence type="ECO:0000256" key="6">
    <source>
        <dbReference type="ARBA" id="ARBA00022786"/>
    </source>
</evidence>
<dbReference type="Gene3D" id="1.10.510.10">
    <property type="entry name" value="Transferase(Phosphotransferase) domain 1"/>
    <property type="match status" value="1"/>
</dbReference>
<dbReference type="SUPFAM" id="SSF52402">
    <property type="entry name" value="Adenine nucleotide alpha hydrolases-like"/>
    <property type="match status" value="1"/>
</dbReference>
<dbReference type="InterPro" id="IPR001245">
    <property type="entry name" value="Ser-Thr/Tyr_kinase_cat_dom"/>
</dbReference>
<evidence type="ECO:0000256" key="4">
    <source>
        <dbReference type="ARBA" id="ARBA00022741"/>
    </source>
</evidence>